<gene>
    <name evidence="7" type="ORF">OCV99_10455</name>
</gene>
<feature type="domain" description="O-antigen ligase-related" evidence="6">
    <location>
        <begin position="224"/>
        <end position="372"/>
    </location>
</feature>
<feature type="transmembrane region" description="Helical" evidence="5">
    <location>
        <begin position="12"/>
        <end position="41"/>
    </location>
</feature>
<evidence type="ECO:0000256" key="5">
    <source>
        <dbReference type="SAM" id="Phobius"/>
    </source>
</evidence>
<feature type="transmembrane region" description="Helical" evidence="5">
    <location>
        <begin position="76"/>
        <end position="94"/>
    </location>
</feature>
<evidence type="ECO:0000256" key="4">
    <source>
        <dbReference type="ARBA" id="ARBA00023136"/>
    </source>
</evidence>
<feature type="transmembrane region" description="Helical" evidence="5">
    <location>
        <begin position="355"/>
        <end position="380"/>
    </location>
</feature>
<accession>A0ABT2RNH6</accession>
<keyword evidence="4 5" id="KW-0472">Membrane</keyword>
<feature type="transmembrane region" description="Helical" evidence="5">
    <location>
        <begin position="159"/>
        <end position="181"/>
    </location>
</feature>
<evidence type="ECO:0000256" key="1">
    <source>
        <dbReference type="ARBA" id="ARBA00004141"/>
    </source>
</evidence>
<feature type="transmembrane region" description="Helical" evidence="5">
    <location>
        <begin position="127"/>
        <end position="147"/>
    </location>
</feature>
<dbReference type="InterPro" id="IPR007016">
    <property type="entry name" value="O-antigen_ligase-rel_domated"/>
</dbReference>
<dbReference type="EMBL" id="JAOQJU010000011">
    <property type="protein sequence ID" value="MCU6686963.1"/>
    <property type="molecule type" value="Genomic_DNA"/>
</dbReference>
<keyword evidence="8" id="KW-1185">Reference proteome</keyword>
<dbReference type="RefSeq" id="WP_262575393.1">
    <property type="nucleotide sequence ID" value="NZ_JAOQJU010000011.1"/>
</dbReference>
<keyword evidence="7" id="KW-0436">Ligase</keyword>
<dbReference type="Pfam" id="PF04932">
    <property type="entry name" value="Wzy_C"/>
    <property type="match status" value="1"/>
</dbReference>
<keyword evidence="3 5" id="KW-1133">Transmembrane helix</keyword>
<organism evidence="7 8">
    <name type="scientific">Dorea acetigenes</name>
    <dbReference type="NCBI Taxonomy" id="2981787"/>
    <lineage>
        <taxon>Bacteria</taxon>
        <taxon>Bacillati</taxon>
        <taxon>Bacillota</taxon>
        <taxon>Clostridia</taxon>
        <taxon>Lachnospirales</taxon>
        <taxon>Lachnospiraceae</taxon>
        <taxon>Dorea</taxon>
    </lineage>
</organism>
<feature type="transmembrane region" description="Helical" evidence="5">
    <location>
        <begin position="401"/>
        <end position="422"/>
    </location>
</feature>
<keyword evidence="2 5" id="KW-0812">Transmembrane</keyword>
<protein>
    <submittedName>
        <fullName evidence="7">O-antigen ligase family protein</fullName>
    </submittedName>
</protein>
<feature type="transmembrane region" description="Helical" evidence="5">
    <location>
        <begin position="262"/>
        <end position="282"/>
    </location>
</feature>
<reference evidence="7 8" key="1">
    <citation type="journal article" date="2021" name="ISME Commun">
        <title>Automated analysis of genomic sequences facilitates high-throughput and comprehensive description of bacteria.</title>
        <authorList>
            <person name="Hitch T.C.A."/>
        </authorList>
    </citation>
    <scope>NUCLEOTIDE SEQUENCE [LARGE SCALE GENOMIC DNA]</scope>
    <source>
        <strain evidence="7 8">Sanger_03</strain>
    </source>
</reference>
<sequence>MITRKKRIFAQVDILFIILFFLSFVNSLAGALFTVSLVFYWQYGVEGALKALILVTTRGIMSSAVAATASLSSFRWIIILGSSFIILFCSSIPQRNKVKVNNIVVSILGFAVIVILTSFLNSSYPIISMFKVISFALPFVAVIIAVADTSEYYDWNDYFTLFYTILFILSAVTIPFGYFRITNDDFQGIFNQVNMFGIIAAVYIAAVLNSDFFAMHRKWQTGVIVGVLIMIYLSASRTGMFTSIAVIISYVFLNKKSISKKIMYIILLCLLLVLCLLFMYFVSEDIFSTLREMIYAFMFKDNSDTIWASRQIIIEEHRKNYLSHPFIGTGFMTPYIEGVVSYEFNFDLVVEPGNLIWTLLGNVGILGSVLFAFLFLVILTSGKLRNLYLLVGAFAINMGEMVLFSSNNMSILLYLLIALYVFDDKESEGRYYEETE</sequence>
<feature type="transmembrane region" description="Helical" evidence="5">
    <location>
        <begin position="100"/>
        <end position="120"/>
    </location>
</feature>
<proteinExistence type="predicted"/>
<dbReference type="GO" id="GO:0016874">
    <property type="term" value="F:ligase activity"/>
    <property type="evidence" value="ECO:0007669"/>
    <property type="project" value="UniProtKB-KW"/>
</dbReference>
<comment type="caution">
    <text evidence="7">The sequence shown here is derived from an EMBL/GenBank/DDBJ whole genome shotgun (WGS) entry which is preliminary data.</text>
</comment>
<evidence type="ECO:0000313" key="8">
    <source>
        <dbReference type="Proteomes" id="UP001652431"/>
    </source>
</evidence>
<evidence type="ECO:0000313" key="7">
    <source>
        <dbReference type="EMBL" id="MCU6686963.1"/>
    </source>
</evidence>
<comment type="subcellular location">
    <subcellularLocation>
        <location evidence="1">Membrane</location>
        <topology evidence="1">Multi-pass membrane protein</topology>
    </subcellularLocation>
</comment>
<name>A0ABT2RNH6_9FIRM</name>
<evidence type="ECO:0000256" key="2">
    <source>
        <dbReference type="ARBA" id="ARBA00022692"/>
    </source>
</evidence>
<feature type="transmembrane region" description="Helical" evidence="5">
    <location>
        <begin position="227"/>
        <end position="253"/>
    </location>
</feature>
<dbReference type="Proteomes" id="UP001652431">
    <property type="component" value="Unassembled WGS sequence"/>
</dbReference>
<evidence type="ECO:0000259" key="6">
    <source>
        <dbReference type="Pfam" id="PF04932"/>
    </source>
</evidence>
<evidence type="ECO:0000256" key="3">
    <source>
        <dbReference type="ARBA" id="ARBA00022989"/>
    </source>
</evidence>
<feature type="transmembrane region" description="Helical" evidence="5">
    <location>
        <begin position="193"/>
        <end position="215"/>
    </location>
</feature>